<accession>Q6N6A6</accession>
<dbReference type="GO" id="GO:0016020">
    <property type="term" value="C:membrane"/>
    <property type="evidence" value="ECO:0007669"/>
    <property type="project" value="UniProtKB-SubCell"/>
</dbReference>
<feature type="transmembrane region" description="Helical" evidence="5">
    <location>
        <begin position="146"/>
        <end position="174"/>
    </location>
</feature>
<keyword evidence="3 5" id="KW-1133">Transmembrane helix</keyword>
<dbReference type="Pfam" id="PF06271">
    <property type="entry name" value="RDD"/>
    <property type="match status" value="1"/>
</dbReference>
<sequence>MSRQPCKAPLPSPCRTGSFRFGRTTESRLMADYGGSGWRGGEVREAAFDPWLNPELFQGVLTKRVFAFLIDLVVLTVPVLMVTVFIAMFGLVTLGIGWTLFWLVSPLSVIWALVYYGASLGGPHSATIGMRTMGLELTTWTGEPGYFVLGAAHAFLFWLSLSMLTPLVLLVGLFNARRRLLHDIVLGTVIINSTVPASQPARSY</sequence>
<proteinExistence type="predicted"/>
<evidence type="ECO:0000256" key="3">
    <source>
        <dbReference type="ARBA" id="ARBA00022989"/>
    </source>
</evidence>
<feature type="domain" description="RDD" evidence="6">
    <location>
        <begin position="61"/>
        <end position="186"/>
    </location>
</feature>
<evidence type="ECO:0000259" key="6">
    <source>
        <dbReference type="Pfam" id="PF06271"/>
    </source>
</evidence>
<dbReference type="STRING" id="258594.RPA2711"/>
<name>Q6N6A6_RHOPA</name>
<feature type="transmembrane region" description="Helical" evidence="5">
    <location>
        <begin position="65"/>
        <end position="92"/>
    </location>
</feature>
<evidence type="ECO:0000256" key="4">
    <source>
        <dbReference type="ARBA" id="ARBA00023136"/>
    </source>
</evidence>
<protein>
    <recommendedName>
        <fullName evidence="6">RDD domain-containing protein</fullName>
    </recommendedName>
</protein>
<keyword evidence="2 5" id="KW-0812">Transmembrane</keyword>
<reference evidence="7" key="1">
    <citation type="journal article" date="2004" name="Nat. Biotechnol.">
        <title>Complete genome sequence of the metabolically versatile photosynthetic bacterium Rhodopseudomonas palustris.</title>
        <authorList>
            <person name="Larimer F.W."/>
            <person name="Chain P."/>
            <person name="Hauser L."/>
            <person name="Lamerdin J."/>
            <person name="Malfatti S."/>
            <person name="Do L."/>
            <person name="Land M.L."/>
            <person name="Pelletier D.A."/>
            <person name="Beatty J.T."/>
            <person name="Lang A.S."/>
            <person name="Tabita F.R."/>
            <person name="Gibson J.L."/>
            <person name="Hanson T.E."/>
            <person name="Bobst C."/>
            <person name="Torres J.L."/>
            <person name="Peres C."/>
            <person name="Harrison F.H."/>
            <person name="Gibson J."/>
            <person name="Harwood C.S."/>
        </authorList>
    </citation>
    <scope>NUCLEOTIDE SEQUENCE [LARGE SCALE GENOMIC DNA]</scope>
    <source>
        <strain evidence="7">CGA009</strain>
    </source>
</reference>
<dbReference type="AlphaFoldDB" id="Q6N6A6"/>
<comment type="subcellular location">
    <subcellularLocation>
        <location evidence="1">Membrane</location>
        <topology evidence="1">Multi-pass membrane protein</topology>
    </subcellularLocation>
</comment>
<dbReference type="eggNOG" id="COG1714">
    <property type="taxonomic scope" value="Bacteria"/>
</dbReference>
<evidence type="ECO:0000256" key="5">
    <source>
        <dbReference type="SAM" id="Phobius"/>
    </source>
</evidence>
<dbReference type="InterPro" id="IPR010432">
    <property type="entry name" value="RDD"/>
</dbReference>
<keyword evidence="4 5" id="KW-0472">Membrane</keyword>
<gene>
    <name evidence="7" type="ordered locus">RPA2711</name>
</gene>
<organism evidence="7">
    <name type="scientific">Rhodopseudomonas palustris (strain ATCC BAA-98 / CGA009)</name>
    <dbReference type="NCBI Taxonomy" id="258594"/>
    <lineage>
        <taxon>Bacteria</taxon>
        <taxon>Pseudomonadati</taxon>
        <taxon>Pseudomonadota</taxon>
        <taxon>Alphaproteobacteria</taxon>
        <taxon>Hyphomicrobiales</taxon>
        <taxon>Nitrobacteraceae</taxon>
        <taxon>Rhodopseudomonas</taxon>
    </lineage>
</organism>
<dbReference type="HOGENOM" id="CLU_116272_1_0_5"/>
<evidence type="ECO:0000256" key="1">
    <source>
        <dbReference type="ARBA" id="ARBA00004141"/>
    </source>
</evidence>
<dbReference type="EMBL" id="BX572601">
    <property type="protein sequence ID" value="CAE28153.1"/>
    <property type="molecule type" value="Genomic_DNA"/>
</dbReference>
<dbReference type="PhylomeDB" id="Q6N6A6"/>
<feature type="transmembrane region" description="Helical" evidence="5">
    <location>
        <begin position="99"/>
        <end position="118"/>
    </location>
</feature>
<evidence type="ECO:0000256" key="2">
    <source>
        <dbReference type="ARBA" id="ARBA00022692"/>
    </source>
</evidence>
<evidence type="ECO:0000313" key="7">
    <source>
        <dbReference type="EMBL" id="CAE28153.1"/>
    </source>
</evidence>